<keyword evidence="1" id="KW-0812">Transmembrane</keyword>
<gene>
    <name evidence="2" type="ordered locus">Deba_3030</name>
</gene>
<evidence type="ECO:0000313" key="3">
    <source>
        <dbReference type="Proteomes" id="UP000009047"/>
    </source>
</evidence>
<sequence length="240" mass="25562">MSQTLILVMAAAGAALGAAALILAVLALRRAAKAAAPSAESPCAALAERLDLAESQACALGGWMAQTDQRVQALEKASGAAVERQRGEASAVGAPSPEGHDDVVDELLSAYNASLEKPGYPQAEDLADRFALADYRLRNYDARRVNPDVAPEWSRPGPGQEVHYYALRWAGEEFLVPSFDAYASQSLLLADGGWGGDAWLQGIFERANGPRFRVLRAARLRGKLVVEQGLLALPLAQDRP</sequence>
<dbReference type="RefSeq" id="WP_013259820.1">
    <property type="nucleotide sequence ID" value="NC_014365.1"/>
</dbReference>
<dbReference type="STRING" id="644282.Deba_3030"/>
<reference evidence="2 3" key="1">
    <citation type="journal article" date="2010" name="Stand. Genomic Sci.">
        <title>Complete genome sequence of Desulfarculus baarsii type strain (2st14).</title>
        <authorList>
            <person name="Sun H."/>
            <person name="Spring S."/>
            <person name="Lapidus A."/>
            <person name="Davenport K."/>
            <person name="Del Rio T.G."/>
            <person name="Tice H."/>
            <person name="Nolan M."/>
            <person name="Copeland A."/>
            <person name="Cheng J.F."/>
            <person name="Lucas S."/>
            <person name="Tapia R."/>
            <person name="Goodwin L."/>
            <person name="Pitluck S."/>
            <person name="Ivanova N."/>
            <person name="Pagani I."/>
            <person name="Mavromatis K."/>
            <person name="Ovchinnikova G."/>
            <person name="Pati A."/>
            <person name="Chen A."/>
            <person name="Palaniappan K."/>
            <person name="Hauser L."/>
            <person name="Chang Y.J."/>
            <person name="Jeffries C.D."/>
            <person name="Detter J.C."/>
            <person name="Han C."/>
            <person name="Rohde M."/>
            <person name="Brambilla E."/>
            <person name="Goker M."/>
            <person name="Woyke T."/>
            <person name="Bristow J."/>
            <person name="Eisen J.A."/>
            <person name="Markowitz V."/>
            <person name="Hugenholtz P."/>
            <person name="Kyrpides N.C."/>
            <person name="Klenk H.P."/>
            <person name="Land M."/>
        </authorList>
    </citation>
    <scope>NUCLEOTIDE SEQUENCE [LARGE SCALE GENOMIC DNA]</scope>
    <source>
        <strain evidence="3">ATCC 33931 / DSM 2075 / LMG 7858 / VKM B-1802 / 2st14</strain>
    </source>
</reference>
<accession>E1QLE8</accession>
<proteinExistence type="predicted"/>
<name>E1QLE8_DESB2</name>
<keyword evidence="1" id="KW-0472">Membrane</keyword>
<dbReference type="EMBL" id="CP002085">
    <property type="protein sequence ID" value="ADK86383.1"/>
    <property type="molecule type" value="Genomic_DNA"/>
</dbReference>
<dbReference type="Proteomes" id="UP000009047">
    <property type="component" value="Chromosome"/>
</dbReference>
<keyword evidence="3" id="KW-1185">Reference proteome</keyword>
<evidence type="ECO:0000313" key="2">
    <source>
        <dbReference type="EMBL" id="ADK86383.1"/>
    </source>
</evidence>
<dbReference type="HOGENOM" id="CLU_1154972_0_0_7"/>
<dbReference type="KEGG" id="dbr:Deba_3030"/>
<dbReference type="AlphaFoldDB" id="E1QLE8"/>
<organism evidence="2 3">
    <name type="scientific">Desulfarculus baarsii (strain ATCC 33931 / DSM 2075 / LMG 7858 / VKM B-1802 / 2st14)</name>
    <dbReference type="NCBI Taxonomy" id="644282"/>
    <lineage>
        <taxon>Bacteria</taxon>
        <taxon>Pseudomonadati</taxon>
        <taxon>Thermodesulfobacteriota</taxon>
        <taxon>Desulfarculia</taxon>
        <taxon>Desulfarculales</taxon>
        <taxon>Desulfarculaceae</taxon>
        <taxon>Desulfarculus</taxon>
    </lineage>
</organism>
<evidence type="ECO:0000256" key="1">
    <source>
        <dbReference type="SAM" id="Phobius"/>
    </source>
</evidence>
<feature type="transmembrane region" description="Helical" evidence="1">
    <location>
        <begin position="6"/>
        <end position="28"/>
    </location>
</feature>
<keyword evidence="1" id="KW-1133">Transmembrane helix</keyword>
<protein>
    <submittedName>
        <fullName evidence="2">Uncharacterized protein</fullName>
    </submittedName>
</protein>